<evidence type="ECO:0000256" key="1">
    <source>
        <dbReference type="ARBA" id="ARBA00004141"/>
    </source>
</evidence>
<dbReference type="InterPro" id="IPR051401">
    <property type="entry name" value="GtrA_CellWall_Glycosyl"/>
</dbReference>
<feature type="transmembrane region" description="Helical" evidence="6">
    <location>
        <begin position="65"/>
        <end position="90"/>
    </location>
</feature>
<evidence type="ECO:0000256" key="4">
    <source>
        <dbReference type="ARBA" id="ARBA00022989"/>
    </source>
</evidence>
<evidence type="ECO:0000256" key="2">
    <source>
        <dbReference type="ARBA" id="ARBA00009399"/>
    </source>
</evidence>
<comment type="similarity">
    <text evidence="2">Belongs to the GtrA family.</text>
</comment>
<dbReference type="EMBL" id="CP157947">
    <property type="protein sequence ID" value="XBS69242.1"/>
    <property type="molecule type" value="Genomic_DNA"/>
</dbReference>
<reference evidence="8" key="1">
    <citation type="submission" date="2024-06" db="EMBL/GenBank/DDBJ databases">
        <authorList>
            <person name="Coelho C."/>
            <person name="Bento M."/>
            <person name="Garcia E."/>
            <person name="Camelo A."/>
            <person name="Brandao I."/>
            <person name="Espirito Santo C."/>
            <person name="Trovao J."/>
            <person name="Verissimo A."/>
            <person name="Costa J."/>
            <person name="Tiago I."/>
        </authorList>
    </citation>
    <scope>NUCLEOTIDE SEQUENCE</scope>
    <source>
        <strain evidence="8">KWT182</strain>
    </source>
</reference>
<keyword evidence="5 6" id="KW-0472">Membrane</keyword>
<dbReference type="AlphaFoldDB" id="A0AAU7Q8J2"/>
<protein>
    <submittedName>
        <fullName evidence="8">GtrA family protein</fullName>
    </submittedName>
</protein>
<evidence type="ECO:0000256" key="3">
    <source>
        <dbReference type="ARBA" id="ARBA00022692"/>
    </source>
</evidence>
<dbReference type="GO" id="GO:0000271">
    <property type="term" value="P:polysaccharide biosynthetic process"/>
    <property type="evidence" value="ECO:0007669"/>
    <property type="project" value="InterPro"/>
</dbReference>
<sequence>MPALKPSLIRFLLSGGINTALTYGIYSLLLMAFSYTLSFTLAYGAGIFFAYVMNRFFVFKHHQGLKSIICLPFVYALQYGLSMTILYYWVEKWGMEVRLAPVAALTITLPLTYFFSKLLFEQINIS</sequence>
<dbReference type="GO" id="GO:0005886">
    <property type="term" value="C:plasma membrane"/>
    <property type="evidence" value="ECO:0007669"/>
    <property type="project" value="TreeGrafter"/>
</dbReference>
<proteinExistence type="inferred from homology"/>
<keyword evidence="3 6" id="KW-0812">Transmembrane</keyword>
<evidence type="ECO:0000313" key="8">
    <source>
        <dbReference type="EMBL" id="XBS69242.1"/>
    </source>
</evidence>
<accession>A0AAU7Q8J2</accession>
<evidence type="ECO:0000259" key="7">
    <source>
        <dbReference type="Pfam" id="PF04138"/>
    </source>
</evidence>
<name>A0AAU7Q8J2_9GAMM</name>
<comment type="subcellular location">
    <subcellularLocation>
        <location evidence="1">Membrane</location>
        <topology evidence="1">Multi-pass membrane protein</topology>
    </subcellularLocation>
</comment>
<dbReference type="InterPro" id="IPR007267">
    <property type="entry name" value="GtrA_DPMS_TM"/>
</dbReference>
<dbReference type="Pfam" id="PF04138">
    <property type="entry name" value="GtrA_DPMS_TM"/>
    <property type="match status" value="1"/>
</dbReference>
<organism evidence="8">
    <name type="scientific">Acerihabitans sp. KWT182</name>
    <dbReference type="NCBI Taxonomy" id="3157919"/>
    <lineage>
        <taxon>Bacteria</taxon>
        <taxon>Pseudomonadati</taxon>
        <taxon>Pseudomonadota</taxon>
        <taxon>Gammaproteobacteria</taxon>
        <taxon>Enterobacterales</taxon>
        <taxon>Pectobacteriaceae</taxon>
        <taxon>Acerihabitans</taxon>
    </lineage>
</organism>
<evidence type="ECO:0000256" key="6">
    <source>
        <dbReference type="SAM" id="Phobius"/>
    </source>
</evidence>
<gene>
    <name evidence="8" type="ORF">ABK905_22730</name>
</gene>
<evidence type="ECO:0000256" key="5">
    <source>
        <dbReference type="ARBA" id="ARBA00023136"/>
    </source>
</evidence>
<feature type="transmembrane region" description="Helical" evidence="6">
    <location>
        <begin position="7"/>
        <end position="26"/>
    </location>
</feature>
<feature type="transmembrane region" description="Helical" evidence="6">
    <location>
        <begin position="102"/>
        <end position="120"/>
    </location>
</feature>
<dbReference type="PANTHER" id="PTHR38459">
    <property type="entry name" value="PROPHAGE BACTOPRENOL-LINKED GLUCOSE TRANSLOCASE HOMOLOG"/>
    <property type="match status" value="1"/>
</dbReference>
<dbReference type="PANTHER" id="PTHR38459:SF1">
    <property type="entry name" value="PROPHAGE BACTOPRENOL-LINKED GLUCOSE TRANSLOCASE HOMOLOG"/>
    <property type="match status" value="1"/>
</dbReference>
<keyword evidence="4 6" id="KW-1133">Transmembrane helix</keyword>
<feature type="transmembrane region" description="Helical" evidence="6">
    <location>
        <begin position="32"/>
        <end position="53"/>
    </location>
</feature>
<feature type="domain" description="GtrA/DPMS transmembrane" evidence="7">
    <location>
        <begin position="10"/>
        <end position="119"/>
    </location>
</feature>